<feature type="non-terminal residue" evidence="2">
    <location>
        <position position="1"/>
    </location>
</feature>
<accession>A0A8E2F4C3</accession>
<dbReference type="EMBL" id="KV749257">
    <property type="protein sequence ID" value="OCL10345.1"/>
    <property type="molecule type" value="Genomic_DNA"/>
</dbReference>
<dbReference type="AlphaFoldDB" id="A0A8E2F4C3"/>
<feature type="region of interest" description="Disordered" evidence="1">
    <location>
        <begin position="137"/>
        <end position="159"/>
    </location>
</feature>
<proteinExistence type="predicted"/>
<feature type="compositionally biased region" description="Low complexity" evidence="1">
    <location>
        <begin position="213"/>
        <end position="222"/>
    </location>
</feature>
<reference evidence="2 3" key="1">
    <citation type="journal article" date="2016" name="Nat. Commun.">
        <title>Ectomycorrhizal ecology is imprinted in the genome of the dominant symbiotic fungus Cenococcum geophilum.</title>
        <authorList>
            <consortium name="DOE Joint Genome Institute"/>
            <person name="Peter M."/>
            <person name="Kohler A."/>
            <person name="Ohm R.A."/>
            <person name="Kuo A."/>
            <person name="Krutzmann J."/>
            <person name="Morin E."/>
            <person name="Arend M."/>
            <person name="Barry K.W."/>
            <person name="Binder M."/>
            <person name="Choi C."/>
            <person name="Clum A."/>
            <person name="Copeland A."/>
            <person name="Grisel N."/>
            <person name="Haridas S."/>
            <person name="Kipfer T."/>
            <person name="LaButti K."/>
            <person name="Lindquist E."/>
            <person name="Lipzen A."/>
            <person name="Maire R."/>
            <person name="Meier B."/>
            <person name="Mihaltcheva S."/>
            <person name="Molinier V."/>
            <person name="Murat C."/>
            <person name="Poggeler S."/>
            <person name="Quandt C.A."/>
            <person name="Sperisen C."/>
            <person name="Tritt A."/>
            <person name="Tisserant E."/>
            <person name="Crous P.W."/>
            <person name="Henrissat B."/>
            <person name="Nehls U."/>
            <person name="Egli S."/>
            <person name="Spatafora J.W."/>
            <person name="Grigoriev I.V."/>
            <person name="Martin F.M."/>
        </authorList>
    </citation>
    <scope>NUCLEOTIDE SEQUENCE [LARGE SCALE GENOMIC DNA]</scope>
    <source>
        <strain evidence="2 3">CBS 207.34</strain>
    </source>
</reference>
<sequence length="222" mass="23348">MGSQAKGVHFQKHIPSSMFFIGKLRRLEITSIRHPTRLFPEHAISESKAPRKLPTSKTTPIPDLRRLIHGRRSRHRRRDLHNLLDAPPRHLPISVASASAALSTLLSPLLSALSAAPSQIASASSLRLNTLSPLLPSPLARFTPRRPHSTTPPSPLPSKPAAVAVAVVVVASVAQDAVAHEQGPQGCGRGGGNADADLDDGPGGDGDVDVEEVGPVGEVVGV</sequence>
<feature type="region of interest" description="Disordered" evidence="1">
    <location>
        <begin position="181"/>
        <end position="222"/>
    </location>
</feature>
<protein>
    <submittedName>
        <fullName evidence="2">Uncharacterized protein</fullName>
    </submittedName>
</protein>
<name>A0A8E2F4C3_9PEZI</name>
<evidence type="ECO:0000313" key="3">
    <source>
        <dbReference type="Proteomes" id="UP000250140"/>
    </source>
</evidence>
<feature type="region of interest" description="Disordered" evidence="1">
    <location>
        <begin position="43"/>
        <end position="62"/>
    </location>
</feature>
<organism evidence="2 3">
    <name type="scientific">Glonium stellatum</name>
    <dbReference type="NCBI Taxonomy" id="574774"/>
    <lineage>
        <taxon>Eukaryota</taxon>
        <taxon>Fungi</taxon>
        <taxon>Dikarya</taxon>
        <taxon>Ascomycota</taxon>
        <taxon>Pezizomycotina</taxon>
        <taxon>Dothideomycetes</taxon>
        <taxon>Pleosporomycetidae</taxon>
        <taxon>Gloniales</taxon>
        <taxon>Gloniaceae</taxon>
        <taxon>Glonium</taxon>
    </lineage>
</organism>
<dbReference type="Proteomes" id="UP000250140">
    <property type="component" value="Unassembled WGS sequence"/>
</dbReference>
<evidence type="ECO:0000256" key="1">
    <source>
        <dbReference type="SAM" id="MobiDB-lite"/>
    </source>
</evidence>
<gene>
    <name evidence="2" type="ORF">AOQ84DRAFT_362485</name>
</gene>
<feature type="compositionally biased region" description="Acidic residues" evidence="1">
    <location>
        <begin position="196"/>
        <end position="212"/>
    </location>
</feature>
<evidence type="ECO:0000313" key="2">
    <source>
        <dbReference type="EMBL" id="OCL10345.1"/>
    </source>
</evidence>
<keyword evidence="3" id="KW-1185">Reference proteome</keyword>